<dbReference type="eggNOG" id="KOG0184">
    <property type="taxonomic scope" value="Eukaryota"/>
</dbReference>
<feature type="domain" description="Proteasome alpha-type subunits" evidence="7">
    <location>
        <begin position="8"/>
        <end position="30"/>
    </location>
</feature>
<keyword evidence="10 11" id="KW-0002">3D-structure</keyword>
<evidence type="ECO:0007829" key="10">
    <source>
        <dbReference type="PDB" id="8OIX"/>
    </source>
</evidence>
<dbReference type="EMBL" id="DS113179">
    <property type="protein sequence ID" value="EAY23214.1"/>
    <property type="molecule type" value="Genomic_DNA"/>
</dbReference>
<dbReference type="SMR" id="A2D8G5"/>
<evidence type="ECO:0000256" key="6">
    <source>
        <dbReference type="ARBA" id="ARBA00023242"/>
    </source>
</evidence>
<keyword evidence="4" id="KW-0963">Cytoplasm</keyword>
<protein>
    <submittedName>
        <fullName evidence="8">Family T1, proteasome alpha subunit, threonine peptidase</fullName>
    </submittedName>
</protein>
<evidence type="ECO:0000256" key="2">
    <source>
        <dbReference type="ARBA" id="ARBA00004123"/>
    </source>
</evidence>
<organism evidence="8 9">
    <name type="scientific">Trichomonas vaginalis (strain ATCC PRA-98 / G3)</name>
    <dbReference type="NCBI Taxonomy" id="412133"/>
    <lineage>
        <taxon>Eukaryota</taxon>
        <taxon>Metamonada</taxon>
        <taxon>Parabasalia</taxon>
        <taxon>Trichomonadida</taxon>
        <taxon>Trichomonadidae</taxon>
        <taxon>Trichomonas</taxon>
    </lineage>
</organism>
<dbReference type="Gene3D" id="3.60.20.10">
    <property type="entry name" value="Glutamine Phosphoribosylpyrophosphate, subunit 1, domain 1"/>
    <property type="match status" value="1"/>
</dbReference>
<dbReference type="OMA" id="RVSMYMH"/>
<evidence type="ECO:0000256" key="1">
    <source>
        <dbReference type="ARBA" id="ARBA00002000"/>
    </source>
</evidence>
<dbReference type="VEuPathDB" id="TrichDB:TVAGG3_0393200"/>
<keyword evidence="9" id="KW-1185">Reference proteome</keyword>
<evidence type="ECO:0007829" key="11">
    <source>
        <dbReference type="PDB" id="8P0T"/>
    </source>
</evidence>
<gene>
    <name evidence="8" type="ORF">TVAG_185200</name>
</gene>
<dbReference type="EMDB" id="EMD-17337"/>
<keyword evidence="6" id="KW-0539">Nucleus</keyword>
<dbReference type="FunCoup" id="A2D8G5">
    <property type="interactions" value="947"/>
</dbReference>
<dbReference type="KEGG" id="tva:5468775"/>
<sequence length="240" mass="27038">MSGAGSGYDFNPITFSPDGRQFQVEYATKAVEKDSLALGVKCKDGILLAAEKNLTSTLLTPGGNPRIFWINDSIACATIGHRPDCYSIVEQSRNRAETFTSNFGIKITVPQLASEVSQQFHLAHYYQAYRPFGCTVIFASYKDDALYAIEPSGAFYGYFASCFGKNSNLARAELQKTEWKNITVREAVPEVARIIKSLHESQFKKWEIEMFWLCEETNGRPQKVPEDVFQSRFVNENPQN</sequence>
<evidence type="ECO:0000256" key="4">
    <source>
        <dbReference type="ARBA" id="ARBA00022490"/>
    </source>
</evidence>
<dbReference type="AlphaFoldDB" id="A2D8G5"/>
<comment type="function">
    <text evidence="1">The proteasome is a multicatalytic proteinase complex which is characterized by its ability to cleave peptides with Arg, Phe, Tyr, Leu, and Glu adjacent to the leaving group at neutral or slightly basic pH. The proteasome has an ATP-dependent proteolytic activity.</text>
</comment>
<dbReference type="GO" id="GO:0005737">
    <property type="term" value="C:cytoplasm"/>
    <property type="evidence" value="ECO:0007669"/>
    <property type="project" value="UniProtKB-SubCell"/>
</dbReference>
<accession>A2D8G5</accession>
<dbReference type="Pfam" id="PF10584">
    <property type="entry name" value="Proteasome_A_N"/>
    <property type="match status" value="1"/>
</dbReference>
<dbReference type="EMDB" id="EMD-16901"/>
<reference evidence="8" key="2">
    <citation type="journal article" date="2007" name="Science">
        <title>Draft genome sequence of the sexually transmitted pathogen Trichomonas vaginalis.</title>
        <authorList>
            <person name="Carlton J.M."/>
            <person name="Hirt R.P."/>
            <person name="Silva J.C."/>
            <person name="Delcher A.L."/>
            <person name="Schatz M."/>
            <person name="Zhao Q."/>
            <person name="Wortman J.R."/>
            <person name="Bidwell S.L."/>
            <person name="Alsmark U.C.M."/>
            <person name="Besteiro S."/>
            <person name="Sicheritz-Ponten T."/>
            <person name="Noel C.J."/>
            <person name="Dacks J.B."/>
            <person name="Foster P.G."/>
            <person name="Simillion C."/>
            <person name="Van de Peer Y."/>
            <person name="Miranda-Saavedra D."/>
            <person name="Barton G.J."/>
            <person name="Westrop G.D."/>
            <person name="Mueller S."/>
            <person name="Dessi D."/>
            <person name="Fiori P.L."/>
            <person name="Ren Q."/>
            <person name="Paulsen I."/>
            <person name="Zhang H."/>
            <person name="Bastida-Corcuera F.D."/>
            <person name="Simoes-Barbosa A."/>
            <person name="Brown M.T."/>
            <person name="Hayes R.D."/>
            <person name="Mukherjee M."/>
            <person name="Okumura C.Y."/>
            <person name="Schneider R."/>
            <person name="Smith A.J."/>
            <person name="Vanacova S."/>
            <person name="Villalvazo M."/>
            <person name="Haas B.J."/>
            <person name="Pertea M."/>
            <person name="Feldblyum T.V."/>
            <person name="Utterback T.R."/>
            <person name="Shu C.L."/>
            <person name="Osoegawa K."/>
            <person name="de Jong P.J."/>
            <person name="Hrdy I."/>
            <person name="Horvathova L."/>
            <person name="Zubacova Z."/>
            <person name="Dolezal P."/>
            <person name="Malik S.B."/>
            <person name="Logsdon J.M. Jr."/>
            <person name="Henze K."/>
            <person name="Gupta A."/>
            <person name="Wang C.C."/>
            <person name="Dunne R.L."/>
            <person name="Upcroft J.A."/>
            <person name="Upcroft P."/>
            <person name="White O."/>
            <person name="Salzberg S.L."/>
            <person name="Tang P."/>
            <person name="Chiu C.-H."/>
            <person name="Lee Y.-S."/>
            <person name="Embley T.M."/>
            <person name="Coombs G.H."/>
            <person name="Mottram J.C."/>
            <person name="Tachezy J."/>
            <person name="Fraser-Liggett C.M."/>
            <person name="Johnson P.J."/>
        </authorList>
    </citation>
    <scope>NUCLEOTIDE SEQUENCE [LARGE SCALE GENOMIC DNA]</scope>
    <source>
        <strain evidence="8">G3</strain>
    </source>
</reference>
<dbReference type="Pfam" id="PF00227">
    <property type="entry name" value="Proteasome"/>
    <property type="match status" value="1"/>
</dbReference>
<dbReference type="GO" id="GO:0019773">
    <property type="term" value="C:proteasome core complex, alpha-subunit complex"/>
    <property type="evidence" value="ECO:0000318"/>
    <property type="project" value="GO_Central"/>
</dbReference>
<dbReference type="InterPro" id="IPR001353">
    <property type="entry name" value="Proteasome_sua/b"/>
</dbReference>
<dbReference type="InterPro" id="IPR029055">
    <property type="entry name" value="Ntn_hydrolases_N"/>
</dbReference>
<dbReference type="InterPro" id="IPR000426">
    <property type="entry name" value="Proteasome_asu_N"/>
</dbReference>
<proteinExistence type="evidence at protein level"/>
<evidence type="ECO:0000259" key="7">
    <source>
        <dbReference type="SMART" id="SM00948"/>
    </source>
</evidence>
<dbReference type="PANTHER" id="PTHR11599">
    <property type="entry name" value="PROTEASOME SUBUNIT ALPHA/BETA"/>
    <property type="match status" value="1"/>
</dbReference>
<dbReference type="RefSeq" id="XP_001584200.1">
    <property type="nucleotide sequence ID" value="XM_001584150.1"/>
</dbReference>
<dbReference type="STRING" id="5722.A2D8G5"/>
<dbReference type="SMART" id="SM00948">
    <property type="entry name" value="Proteasome_A_N"/>
    <property type="match status" value="1"/>
</dbReference>
<evidence type="ECO:0000313" key="9">
    <source>
        <dbReference type="Proteomes" id="UP000001542"/>
    </source>
</evidence>
<keyword evidence="5 8" id="KW-0647">Proteasome</keyword>
<comment type="subcellular location">
    <subcellularLocation>
        <location evidence="3">Cytoplasm</location>
    </subcellularLocation>
    <subcellularLocation>
        <location evidence="2">Nucleus</location>
    </subcellularLocation>
</comment>
<dbReference type="PDB" id="8OIX">
    <property type="method" value="EM"/>
    <property type="resolution" value="2.89 A"/>
    <property type="chains" value="G/U=1-240"/>
</dbReference>
<dbReference type="SUPFAM" id="SSF56235">
    <property type="entry name" value="N-terminal nucleophile aminohydrolases (Ntn hydrolases)"/>
    <property type="match status" value="1"/>
</dbReference>
<evidence type="ECO:0000313" key="8">
    <source>
        <dbReference type="EMBL" id="EAY23214.1"/>
    </source>
</evidence>
<dbReference type="Proteomes" id="UP000001542">
    <property type="component" value="Unassembled WGS sequence"/>
</dbReference>
<dbReference type="GO" id="GO:0043161">
    <property type="term" value="P:proteasome-mediated ubiquitin-dependent protein catabolic process"/>
    <property type="evidence" value="ECO:0000318"/>
    <property type="project" value="GO_Central"/>
</dbReference>
<dbReference type="PDB" id="8P0T">
    <property type="method" value="EM"/>
    <property type="resolution" value="2.65 A"/>
    <property type="chains" value="G/U=1-240"/>
</dbReference>
<dbReference type="InParanoid" id="A2D8G5"/>
<dbReference type="FunFam" id="3.60.20.10:FF:000007">
    <property type="entry name" value="Proteasome subunit alpha type"/>
    <property type="match status" value="1"/>
</dbReference>
<dbReference type="OrthoDB" id="40134at2759"/>
<reference evidence="10 11" key="3">
    <citation type="journal article" date="2024" name="Nat. Commun.">
        <title>Structural elucidation of recombinant Trichomonas vaginalis 20S proteasome bound to covalent inhibitors.</title>
        <authorList>
            <person name="Silhan J."/>
            <person name="Fajtova P."/>
            <person name="Bartosova J."/>
            <person name="Hurysz B.M."/>
            <person name="Almaliti J."/>
            <person name="Miyamoto Y."/>
            <person name="Eckmann L."/>
            <person name="Gerwick W.H."/>
            <person name="O'Donoghue A.J."/>
            <person name="Boura E."/>
        </authorList>
    </citation>
    <scope>STRUCTURE BY ELECTRON MICROSCOPY (2.65 ANGSTROMS)</scope>
</reference>
<evidence type="ECO:0000256" key="5">
    <source>
        <dbReference type="ARBA" id="ARBA00022942"/>
    </source>
</evidence>
<dbReference type="GO" id="GO:0005634">
    <property type="term" value="C:nucleus"/>
    <property type="evidence" value="ECO:0000318"/>
    <property type="project" value="GO_Central"/>
</dbReference>
<name>A2D8G5_TRIV3</name>
<dbReference type="VEuPathDB" id="TrichDB:TVAG_185200"/>
<dbReference type="InterPro" id="IPR050115">
    <property type="entry name" value="Proteasome_alpha"/>
</dbReference>
<evidence type="ECO:0000256" key="3">
    <source>
        <dbReference type="ARBA" id="ARBA00004496"/>
    </source>
</evidence>
<reference evidence="8" key="1">
    <citation type="submission" date="2006-10" db="EMBL/GenBank/DDBJ databases">
        <authorList>
            <person name="Amadeo P."/>
            <person name="Zhao Q."/>
            <person name="Wortman J."/>
            <person name="Fraser-Liggett C."/>
            <person name="Carlton J."/>
        </authorList>
    </citation>
    <scope>NUCLEOTIDE SEQUENCE</scope>
    <source>
        <strain evidence="8">G3</strain>
    </source>
</reference>
<dbReference type="MEROPS" id="T01.977"/>